<sequence>TVNDQDPPDSHRIISYKDTFIGREFGDYQQTLMNGLEDMDEEDDDNLSQQLDQLIDEEGVTSPSLSKNEKRLMLPELPIEYYDVEILAKIGLLKDPLKKWLVLDKRKQLLQHEGLECFCFFYGKIGHHCESFPTPVAPTRPVDGKLLVPKRKAVRRGSVPKTKGIVDASNGSVSSPKAGTPTPRITQNKRPTSSVSVAPSSKAGNIAHSIITFKKYQTFADMPTVPFIATAVSSGAAADAALPSRPAISKINMAVDLQSNTHDKLVNSVPTFGLAVMNKPSEAAASCKL</sequence>
<evidence type="ECO:0000313" key="2">
    <source>
        <dbReference type="EMBL" id="MBA0596542.1"/>
    </source>
</evidence>
<dbReference type="AlphaFoldDB" id="A0A7J8Q5V2"/>
<feature type="non-terminal residue" evidence="2">
    <location>
        <position position="289"/>
    </location>
</feature>
<feature type="non-terminal residue" evidence="2">
    <location>
        <position position="1"/>
    </location>
</feature>
<dbReference type="Proteomes" id="UP000593578">
    <property type="component" value="Unassembled WGS sequence"/>
</dbReference>
<feature type="compositionally biased region" description="Polar residues" evidence="1">
    <location>
        <begin position="169"/>
        <end position="200"/>
    </location>
</feature>
<accession>A0A7J8Q5V2</accession>
<proteinExistence type="predicted"/>
<organism evidence="2 3">
    <name type="scientific">Gossypium raimondii</name>
    <name type="common">Peruvian cotton</name>
    <name type="synonym">Gossypium klotzschianum subsp. raimondii</name>
    <dbReference type="NCBI Taxonomy" id="29730"/>
    <lineage>
        <taxon>Eukaryota</taxon>
        <taxon>Viridiplantae</taxon>
        <taxon>Streptophyta</taxon>
        <taxon>Embryophyta</taxon>
        <taxon>Tracheophyta</taxon>
        <taxon>Spermatophyta</taxon>
        <taxon>Magnoliopsida</taxon>
        <taxon>eudicotyledons</taxon>
        <taxon>Gunneridae</taxon>
        <taxon>Pentapetalae</taxon>
        <taxon>rosids</taxon>
        <taxon>malvids</taxon>
        <taxon>Malvales</taxon>
        <taxon>Malvaceae</taxon>
        <taxon>Malvoideae</taxon>
        <taxon>Gossypium</taxon>
    </lineage>
</organism>
<comment type="caution">
    <text evidence="2">The sequence shown here is derived from an EMBL/GenBank/DDBJ whole genome shotgun (WGS) entry which is preliminary data.</text>
</comment>
<dbReference type="EMBL" id="JABEZZ010000009">
    <property type="protein sequence ID" value="MBA0596542.1"/>
    <property type="molecule type" value="Genomic_DNA"/>
</dbReference>
<evidence type="ECO:0000256" key="1">
    <source>
        <dbReference type="SAM" id="MobiDB-lite"/>
    </source>
</evidence>
<name>A0A7J8Q5V2_GOSRA</name>
<evidence type="ECO:0000313" key="3">
    <source>
        <dbReference type="Proteomes" id="UP000593578"/>
    </source>
</evidence>
<gene>
    <name evidence="2" type="ORF">Gorai_013358</name>
</gene>
<protein>
    <submittedName>
        <fullName evidence="2">Uncharacterized protein</fullName>
    </submittedName>
</protein>
<feature type="region of interest" description="Disordered" evidence="1">
    <location>
        <begin position="164"/>
        <end position="200"/>
    </location>
</feature>
<reference evidence="2 3" key="1">
    <citation type="journal article" date="2019" name="Genome Biol. Evol.">
        <title>Insights into the evolution of the New World diploid cottons (Gossypium, subgenus Houzingenia) based on genome sequencing.</title>
        <authorList>
            <person name="Grover C.E."/>
            <person name="Arick M.A. 2nd"/>
            <person name="Thrash A."/>
            <person name="Conover J.L."/>
            <person name="Sanders W.S."/>
            <person name="Peterson D.G."/>
            <person name="Frelichowski J.E."/>
            <person name="Scheffler J.A."/>
            <person name="Scheffler B.E."/>
            <person name="Wendel J.F."/>
        </authorList>
    </citation>
    <scope>NUCLEOTIDE SEQUENCE [LARGE SCALE GENOMIC DNA]</scope>
    <source>
        <strain evidence="2">8</strain>
        <tissue evidence="2">Leaf</tissue>
    </source>
</reference>